<evidence type="ECO:0000259" key="3">
    <source>
        <dbReference type="SMART" id="SM01075"/>
    </source>
</evidence>
<dbReference type="GO" id="GO:0070182">
    <property type="term" value="F:DNA polymerase binding"/>
    <property type="evidence" value="ECO:0007669"/>
    <property type="project" value="TreeGrafter"/>
</dbReference>
<keyword evidence="5" id="KW-1185">Reference proteome</keyword>
<dbReference type="InterPro" id="IPR036390">
    <property type="entry name" value="WH_DNA-bd_sf"/>
</dbReference>
<dbReference type="GO" id="GO:0071163">
    <property type="term" value="P:DNA replication preinitiation complex assembly"/>
    <property type="evidence" value="ECO:0007669"/>
    <property type="project" value="InterPro"/>
</dbReference>
<evidence type="ECO:0000313" key="5">
    <source>
        <dbReference type="Proteomes" id="UP001162031"/>
    </source>
</evidence>
<dbReference type="AlphaFoldDB" id="A0AAV0UB74"/>
<dbReference type="SUPFAM" id="SSF46785">
    <property type="entry name" value="Winged helix' DNA-binding domain"/>
    <property type="match status" value="1"/>
</dbReference>
<dbReference type="Gene3D" id="1.10.10.1420">
    <property type="entry name" value="DNA replication factor Cdt1, C-terminal WH domain"/>
    <property type="match status" value="1"/>
</dbReference>
<reference evidence="4" key="1">
    <citation type="submission" date="2022-12" db="EMBL/GenBank/DDBJ databases">
        <authorList>
            <person name="Webb A."/>
        </authorList>
    </citation>
    <scope>NUCLEOTIDE SEQUENCE</scope>
    <source>
        <strain evidence="4">Hp1</strain>
    </source>
</reference>
<dbReference type="Pfam" id="PF08839">
    <property type="entry name" value="CDT1"/>
    <property type="match status" value="1"/>
</dbReference>
<comment type="caution">
    <text evidence="4">The sequence shown here is derived from an EMBL/GenBank/DDBJ whole genome shotgun (WGS) entry which is preliminary data.</text>
</comment>
<protein>
    <recommendedName>
        <fullName evidence="3">CDT1 Geminin-binding domain-containing protein</fullName>
    </recommendedName>
</protein>
<dbReference type="GO" id="GO:0000076">
    <property type="term" value="P:DNA replication checkpoint signaling"/>
    <property type="evidence" value="ECO:0007669"/>
    <property type="project" value="TreeGrafter"/>
</dbReference>
<dbReference type="GO" id="GO:0003677">
    <property type="term" value="F:DNA binding"/>
    <property type="evidence" value="ECO:0007669"/>
    <property type="project" value="InterPro"/>
</dbReference>
<dbReference type="InterPro" id="IPR045173">
    <property type="entry name" value="Cdt1"/>
</dbReference>
<dbReference type="GO" id="GO:0000278">
    <property type="term" value="P:mitotic cell cycle"/>
    <property type="evidence" value="ECO:0007669"/>
    <property type="project" value="TreeGrafter"/>
</dbReference>
<dbReference type="InterPro" id="IPR032054">
    <property type="entry name" value="Cdt1_C"/>
</dbReference>
<dbReference type="InterPro" id="IPR038090">
    <property type="entry name" value="Cdt1_C_WH_dom_sf"/>
</dbReference>
<gene>
    <name evidence="4" type="ORF">HBR001_LOCUS6096</name>
</gene>
<dbReference type="PANTHER" id="PTHR28637">
    <property type="entry name" value="DNA REPLICATION FACTOR CDT1"/>
    <property type="match status" value="1"/>
</dbReference>
<dbReference type="EMBL" id="CANTFL010001216">
    <property type="protein sequence ID" value="CAI5734252.1"/>
    <property type="molecule type" value="Genomic_DNA"/>
</dbReference>
<keyword evidence="2" id="KW-0131">Cell cycle</keyword>
<feature type="domain" description="CDT1 Geminin-binding" evidence="3">
    <location>
        <begin position="23"/>
        <end position="171"/>
    </location>
</feature>
<dbReference type="SMART" id="SM01075">
    <property type="entry name" value="CDT1"/>
    <property type="match status" value="1"/>
</dbReference>
<proteinExistence type="inferred from homology"/>
<evidence type="ECO:0000256" key="2">
    <source>
        <dbReference type="ARBA" id="ARBA00023306"/>
    </source>
</evidence>
<dbReference type="Proteomes" id="UP001162031">
    <property type="component" value="Unassembled WGS sequence"/>
</dbReference>
<dbReference type="PANTHER" id="PTHR28637:SF1">
    <property type="entry name" value="DNA REPLICATION FACTOR CDT1"/>
    <property type="match status" value="1"/>
</dbReference>
<evidence type="ECO:0000256" key="1">
    <source>
        <dbReference type="ARBA" id="ARBA00008356"/>
    </source>
</evidence>
<comment type="similarity">
    <text evidence="1">Belongs to the Cdt1 family.</text>
</comment>
<evidence type="ECO:0000313" key="4">
    <source>
        <dbReference type="EMBL" id="CAI5734252.1"/>
    </source>
</evidence>
<name>A0AAV0UB74_HYABA</name>
<sequence>MADATPDAPAPPRAPRRLDDRAPPALRLLLRLFSSLEFGLGALTLYQHTPDFAAVQRAVESSSHIRFTRAHLQQMLSLLPGAYDLKWKRNTGDDQRRELRPVVLTLRKQRLPPPHADCEGLAARIALFVDRANAFVDERVSAIQKEFPAMTNEEVRHALTAAEIERAPLPDLPTEAVHEELSGRTQVALHGDKKEQLNGATCSESDAKLAHELAKPVPQDLQSLPQWLVDKVREKEMGRKAGVEQEAKSLQKRLLVTLPQLSDQLQSLVMVTRKSSFAKQFVLRRLAARAPIKGRVEDQLYLLESLVPEWLTVVLVDGNEYIKISTSCKYNTIKASLRRAISIQV</sequence>
<accession>A0AAV0UB74</accession>
<dbReference type="Pfam" id="PF16679">
    <property type="entry name" value="CDT1_C"/>
    <property type="match status" value="1"/>
</dbReference>
<dbReference type="InterPro" id="IPR014939">
    <property type="entry name" value="CDT1_Gemini-bd-like"/>
</dbReference>
<dbReference type="GO" id="GO:0030174">
    <property type="term" value="P:regulation of DNA-templated DNA replication initiation"/>
    <property type="evidence" value="ECO:0007669"/>
    <property type="project" value="InterPro"/>
</dbReference>
<organism evidence="4 5">
    <name type="scientific">Hyaloperonospora brassicae</name>
    <name type="common">Brassica downy mildew</name>
    <name type="synonym">Peronospora brassicae</name>
    <dbReference type="NCBI Taxonomy" id="162125"/>
    <lineage>
        <taxon>Eukaryota</taxon>
        <taxon>Sar</taxon>
        <taxon>Stramenopiles</taxon>
        <taxon>Oomycota</taxon>
        <taxon>Peronosporomycetes</taxon>
        <taxon>Peronosporales</taxon>
        <taxon>Peronosporaceae</taxon>
        <taxon>Hyaloperonospora</taxon>
    </lineage>
</organism>
<dbReference type="GO" id="GO:0005634">
    <property type="term" value="C:nucleus"/>
    <property type="evidence" value="ECO:0007669"/>
    <property type="project" value="TreeGrafter"/>
</dbReference>